<keyword evidence="3" id="KW-1185">Reference proteome</keyword>
<feature type="region of interest" description="Disordered" evidence="1">
    <location>
        <begin position="253"/>
        <end position="273"/>
    </location>
</feature>
<accession>A0AAW0F6H4</accession>
<dbReference type="PANTHER" id="PTHR40744:SF1">
    <property type="entry name" value="SODIUM STIBOGLUCONATE RESISTANCE PROTEIN"/>
    <property type="match status" value="1"/>
</dbReference>
<dbReference type="Proteomes" id="UP001430356">
    <property type="component" value="Unassembled WGS sequence"/>
</dbReference>
<organism evidence="2 3">
    <name type="scientific">Novymonas esmeraldas</name>
    <dbReference type="NCBI Taxonomy" id="1808958"/>
    <lineage>
        <taxon>Eukaryota</taxon>
        <taxon>Discoba</taxon>
        <taxon>Euglenozoa</taxon>
        <taxon>Kinetoplastea</taxon>
        <taxon>Metakinetoplastina</taxon>
        <taxon>Trypanosomatida</taxon>
        <taxon>Trypanosomatidae</taxon>
        <taxon>Novymonas</taxon>
    </lineage>
</organism>
<dbReference type="EMBL" id="JAECZO010000022">
    <property type="protein sequence ID" value="KAK7201923.1"/>
    <property type="molecule type" value="Genomic_DNA"/>
</dbReference>
<dbReference type="PANTHER" id="PTHR40744">
    <property type="entry name" value="SODIUM STIBOGLUCONATE RESISTANCE PROTEIN-RELATED"/>
    <property type="match status" value="1"/>
</dbReference>
<proteinExistence type="predicted"/>
<feature type="compositionally biased region" description="Basic and acidic residues" evidence="1">
    <location>
        <begin position="260"/>
        <end position="270"/>
    </location>
</feature>
<comment type="caution">
    <text evidence="2">The sequence shown here is derived from an EMBL/GenBank/DDBJ whole genome shotgun (WGS) entry which is preliminary data.</text>
</comment>
<evidence type="ECO:0000313" key="3">
    <source>
        <dbReference type="Proteomes" id="UP001430356"/>
    </source>
</evidence>
<evidence type="ECO:0000313" key="2">
    <source>
        <dbReference type="EMBL" id="KAK7201923.1"/>
    </source>
</evidence>
<dbReference type="AlphaFoldDB" id="A0AAW0F6H4"/>
<name>A0AAW0F6H4_9TRYP</name>
<reference evidence="2 3" key="1">
    <citation type="journal article" date="2021" name="MBio">
        <title>A New Model Trypanosomatid, Novymonas esmeraldas: Genomic Perception of Its 'Candidatus Pandoraea novymonadis' Endosymbiont.</title>
        <authorList>
            <person name="Zakharova A."/>
            <person name="Saura A."/>
            <person name="Butenko A."/>
            <person name="Podesvova L."/>
            <person name="Warmusova S."/>
            <person name="Kostygov A.Y."/>
            <person name="Nenarokova A."/>
            <person name="Lukes J."/>
            <person name="Opperdoes F.R."/>
            <person name="Yurchenko V."/>
        </authorList>
    </citation>
    <scope>NUCLEOTIDE SEQUENCE [LARGE SCALE GENOMIC DNA]</scope>
    <source>
        <strain evidence="2 3">E262AT.01</strain>
    </source>
</reference>
<protein>
    <submittedName>
        <fullName evidence="2">Uncharacterized protein</fullName>
    </submittedName>
</protein>
<sequence>MGNTHSEVPEEGQGHPAHYYLGVAAAKEARFTVAELHFVQALQKHPGRHFWDTLMGAVFRDTSSTGDAEDGKAATDYATGMSNLSDLQPNNIVRAPPTVATKVASHEQRGGSGGSSNHHNKRSFAALTAKKRATLRPVSGASAASLYEPNAVDVELPLNTDLHDVLDLVRLMADVALTYLTLLSSTRHTERVTSLAARYCLLTISHTQMLLHCLALWKEENLRDGLGFIDYEKKRRLCQSALPTVAVAEDVVEEEEEEESMRRDSSERGRHSSRASVRTASMLFTLALAEANCRYYHLSLLISYSLLLVQTHAVTAMDRRKQNAIYANAVQHLDAAFSVVWALAAEHPDDYLSQVTRAHFPSAGSLLHTTTSGSGSGSSGSVQRGLLLGGDTGRYLCMCGAPWSPLQSGLLPVELARRVRLFVQSGVSPRSQARLLSPAQRMSFHYLSWQSATVFLCVPGRSLYLLERALPDFKPGTATLSCKTEMVLRDATGVDSQCDGEDDVDVSGAGVVAAPAAAAPLCPEEVMMADLHPEIQRAPPAMSGVEQRVFLKKCRHKVLRNGRRMNTDLDLSDERTCVMLCQEEAVVVASQGMLLAVSLRSAVGQTAEAAAYSTALTSVVSACCGPHSAEVHMVRSTLDPEKEL</sequence>
<gene>
    <name evidence="2" type="ORF">NESM_000259900</name>
</gene>
<evidence type="ECO:0000256" key="1">
    <source>
        <dbReference type="SAM" id="MobiDB-lite"/>
    </source>
</evidence>